<feature type="transmembrane region" description="Helical" evidence="1">
    <location>
        <begin position="177"/>
        <end position="210"/>
    </location>
</feature>
<dbReference type="Proteomes" id="UP000176404">
    <property type="component" value="Unassembled WGS sequence"/>
</dbReference>
<dbReference type="EMBL" id="MGHD01000003">
    <property type="protein sequence ID" value="OGM60642.1"/>
    <property type="molecule type" value="Genomic_DNA"/>
</dbReference>
<organism evidence="2 3">
    <name type="scientific">Candidatus Woesebacteria bacterium RIFCSPLOWO2_01_FULL_39_10b</name>
    <dbReference type="NCBI Taxonomy" id="1802517"/>
    <lineage>
        <taxon>Bacteria</taxon>
        <taxon>Candidatus Woeseibacteriota</taxon>
    </lineage>
</organism>
<feature type="transmembrane region" description="Helical" evidence="1">
    <location>
        <begin position="343"/>
        <end position="367"/>
    </location>
</feature>
<feature type="transmembrane region" description="Helical" evidence="1">
    <location>
        <begin position="83"/>
        <end position="104"/>
    </location>
</feature>
<keyword evidence="1" id="KW-0472">Membrane</keyword>
<feature type="transmembrane region" description="Helical" evidence="1">
    <location>
        <begin position="148"/>
        <end position="165"/>
    </location>
</feature>
<feature type="transmembrane region" description="Helical" evidence="1">
    <location>
        <begin position="418"/>
        <end position="436"/>
    </location>
</feature>
<sequence length="596" mass="69592">MKLKDKVSLLLILVFSLLSSRDLFKSGYFPMHDDLQMMRQLQMEKCFSDGQIPCRWVPDMGYGLGYPLFNFYPPLPYLMGQGIRFLGFAFTETAKTLFFLSFLTSGITMYFFAREFFGRFGGLISSVFYIWAPYHAVDVYVRGAMNEAWAMVFFPLILWLSYKLIRNENGQDARWIVWLAVSYSLLLLSHNLMVLIFTPFFGIWVLLNLWQVKTGSWNIFKDPVWLRKIAKLIVSGVWSLGLSAFFTFPAAFENKFTWIKSQLVGYYEYTAHFVSIRQLLVSRFWGYGPSVWVEAEDKMSFQIGHLHWILSLIIGGVLLLRLVRAKGKLIERFKNDRLSVVTLFLLMVGWFSAFMTHLRSIFIYQTIPQLSYIQFPWRFLTLTTFCFSFVAGGISGIFGQWRFRQGFLIRNLMIPPQFLMSGFLVFLLLIINWNYFRPERVGKVTDKEKFSGEAWRIQQTAGIYDYLPITAKVASQSQRANPVEIMQGKAEVSKYEQGSYWAKFYIDVKKEADVRINILYFPNWRVFIDGIETKVFIPEGEEWGRMWIQVGKGEHLIYAQFFNTLIRTVSNIISLISWAGLFSFLFGVKKLKNVKI</sequence>
<name>A0A1F8B9B8_9BACT</name>
<feature type="transmembrane region" description="Helical" evidence="1">
    <location>
        <begin position="379"/>
        <end position="398"/>
    </location>
</feature>
<feature type="transmembrane region" description="Helical" evidence="1">
    <location>
        <begin position="230"/>
        <end position="252"/>
    </location>
</feature>
<feature type="transmembrane region" description="Helical" evidence="1">
    <location>
        <begin position="116"/>
        <end position="136"/>
    </location>
</feature>
<dbReference type="STRING" id="1802517.A2892_01180"/>
<accession>A0A1F8B9B8</accession>
<reference evidence="2 3" key="1">
    <citation type="journal article" date="2016" name="Nat. Commun.">
        <title>Thousands of microbial genomes shed light on interconnected biogeochemical processes in an aquifer system.</title>
        <authorList>
            <person name="Anantharaman K."/>
            <person name="Brown C.T."/>
            <person name="Hug L.A."/>
            <person name="Sharon I."/>
            <person name="Castelle C.J."/>
            <person name="Probst A.J."/>
            <person name="Thomas B.C."/>
            <person name="Singh A."/>
            <person name="Wilkins M.J."/>
            <person name="Karaoz U."/>
            <person name="Brodie E.L."/>
            <person name="Williams K.H."/>
            <person name="Hubbard S.S."/>
            <person name="Banfield J.F."/>
        </authorList>
    </citation>
    <scope>NUCLEOTIDE SEQUENCE [LARGE SCALE GENOMIC DNA]</scope>
</reference>
<evidence type="ECO:0008006" key="4">
    <source>
        <dbReference type="Google" id="ProtNLM"/>
    </source>
</evidence>
<proteinExistence type="predicted"/>
<evidence type="ECO:0000256" key="1">
    <source>
        <dbReference type="SAM" id="Phobius"/>
    </source>
</evidence>
<evidence type="ECO:0000313" key="3">
    <source>
        <dbReference type="Proteomes" id="UP000176404"/>
    </source>
</evidence>
<comment type="caution">
    <text evidence="2">The sequence shown here is derived from an EMBL/GenBank/DDBJ whole genome shotgun (WGS) entry which is preliminary data.</text>
</comment>
<feature type="transmembrane region" description="Helical" evidence="1">
    <location>
        <begin position="305"/>
        <end position="323"/>
    </location>
</feature>
<evidence type="ECO:0000313" key="2">
    <source>
        <dbReference type="EMBL" id="OGM60642.1"/>
    </source>
</evidence>
<dbReference type="AlphaFoldDB" id="A0A1F8B9B8"/>
<feature type="transmembrane region" description="Helical" evidence="1">
    <location>
        <begin position="568"/>
        <end position="588"/>
    </location>
</feature>
<keyword evidence="1" id="KW-0812">Transmembrane</keyword>
<protein>
    <recommendedName>
        <fullName evidence="4">Membrane protein 6-pyruvoyl-tetrahydropterin synthase-related domain-containing protein</fullName>
    </recommendedName>
</protein>
<gene>
    <name evidence="2" type="ORF">A2892_01180</name>
</gene>
<keyword evidence="1" id="KW-1133">Transmembrane helix</keyword>